<keyword evidence="1" id="KW-1133">Transmembrane helix</keyword>
<evidence type="ECO:0000313" key="3">
    <source>
        <dbReference type="Proteomes" id="UP000546642"/>
    </source>
</evidence>
<reference evidence="2 3" key="1">
    <citation type="submission" date="2020-08" db="EMBL/GenBank/DDBJ databases">
        <title>Sequencing the genomes of 1000 actinobacteria strains.</title>
        <authorList>
            <person name="Klenk H.-P."/>
        </authorList>
    </citation>
    <scope>NUCLEOTIDE SEQUENCE [LARGE SCALE GENOMIC DNA]</scope>
    <source>
        <strain evidence="2 3">DSM 46659</strain>
    </source>
</reference>
<evidence type="ECO:0000256" key="1">
    <source>
        <dbReference type="SAM" id="Phobius"/>
    </source>
</evidence>
<organism evidence="2 3">
    <name type="scientific">Nocardiopsis mwathae</name>
    <dbReference type="NCBI Taxonomy" id="1472723"/>
    <lineage>
        <taxon>Bacteria</taxon>
        <taxon>Bacillati</taxon>
        <taxon>Actinomycetota</taxon>
        <taxon>Actinomycetes</taxon>
        <taxon>Streptosporangiales</taxon>
        <taxon>Nocardiopsidaceae</taxon>
        <taxon>Nocardiopsis</taxon>
    </lineage>
</organism>
<sequence length="85" mass="9435">MRMHSHPALRWTWRISVGVVGTVVLIAGIIMCVTPGPGIGGILLGLAILATEFRWARGPLRRARRWAVSAADRALEAKRRHMGRR</sequence>
<keyword evidence="3" id="KW-1185">Reference proteome</keyword>
<dbReference type="RefSeq" id="WP_394353774.1">
    <property type="nucleotide sequence ID" value="NZ_JACHDS010000001.1"/>
</dbReference>
<name>A0A7W9YIA9_9ACTN</name>
<proteinExistence type="predicted"/>
<feature type="transmembrane region" description="Helical" evidence="1">
    <location>
        <begin position="12"/>
        <end position="31"/>
    </location>
</feature>
<evidence type="ECO:0000313" key="2">
    <source>
        <dbReference type="EMBL" id="MBB6172688.1"/>
    </source>
</evidence>
<dbReference type="Proteomes" id="UP000546642">
    <property type="component" value="Unassembled WGS sequence"/>
</dbReference>
<protein>
    <submittedName>
        <fullName evidence="2">Uncharacterized protein (TIGR02611 family)</fullName>
    </submittedName>
</protein>
<dbReference type="AlphaFoldDB" id="A0A7W9YIA9"/>
<gene>
    <name evidence="2" type="ORF">HNR23_002748</name>
</gene>
<accession>A0A7W9YIA9</accession>
<comment type="caution">
    <text evidence="2">The sequence shown here is derived from an EMBL/GenBank/DDBJ whole genome shotgun (WGS) entry which is preliminary data.</text>
</comment>
<keyword evidence="1" id="KW-0812">Transmembrane</keyword>
<keyword evidence="1" id="KW-0472">Membrane</keyword>
<feature type="transmembrane region" description="Helical" evidence="1">
    <location>
        <begin position="37"/>
        <end position="56"/>
    </location>
</feature>
<dbReference type="EMBL" id="JACHDS010000001">
    <property type="protein sequence ID" value="MBB6172688.1"/>
    <property type="molecule type" value="Genomic_DNA"/>
</dbReference>
<dbReference type="InterPro" id="IPR019099">
    <property type="entry name" value="Uncharacterised_PGPGW_TM"/>
</dbReference>
<dbReference type="Pfam" id="PF09656">
    <property type="entry name" value="PGPGW"/>
    <property type="match status" value="1"/>
</dbReference>